<keyword evidence="8" id="KW-1185">Reference proteome</keyword>
<dbReference type="InterPro" id="IPR036627">
    <property type="entry name" value="CobW-likC_sf"/>
</dbReference>
<dbReference type="InterPro" id="IPR003495">
    <property type="entry name" value="CobW/HypB/UreG_nucleotide-bd"/>
</dbReference>
<comment type="caution">
    <text evidence="7">The sequence shown here is derived from an EMBL/GenBank/DDBJ whole genome shotgun (WGS) entry which is preliminary data.</text>
</comment>
<evidence type="ECO:0000256" key="4">
    <source>
        <dbReference type="ARBA" id="ARBA00034320"/>
    </source>
</evidence>
<feature type="domain" description="CobW C-terminal" evidence="6">
    <location>
        <begin position="261"/>
        <end position="376"/>
    </location>
</feature>
<gene>
    <name evidence="7" type="ORF">FRY98_05500</name>
</gene>
<evidence type="ECO:0000256" key="1">
    <source>
        <dbReference type="ARBA" id="ARBA00022741"/>
    </source>
</evidence>
<dbReference type="RefSeq" id="WP_148450703.1">
    <property type="nucleotide sequence ID" value="NZ_VSDO01000001.1"/>
</dbReference>
<proteinExistence type="inferred from homology"/>
<protein>
    <submittedName>
        <fullName evidence="7">GTP-binding protein</fullName>
    </submittedName>
</protein>
<dbReference type="OrthoDB" id="9808822at2"/>
<reference evidence="7 8" key="1">
    <citation type="submission" date="2019-08" db="EMBL/GenBank/DDBJ databases">
        <title>Genome sequencing of Paenibacillus faecis DSM 23593(T).</title>
        <authorList>
            <person name="Kook J.-K."/>
            <person name="Park S.-N."/>
            <person name="Lim Y.K."/>
        </authorList>
    </citation>
    <scope>NUCLEOTIDE SEQUENCE [LARGE SCALE GENOMIC DNA]</scope>
    <source>
        <strain evidence="7 8">DSM 23593</strain>
    </source>
</reference>
<keyword evidence="3" id="KW-0143">Chaperone</keyword>
<dbReference type="AlphaFoldDB" id="A0A5D0CYK7"/>
<keyword evidence="2" id="KW-0378">Hydrolase</keyword>
<dbReference type="InterPro" id="IPR011629">
    <property type="entry name" value="CobW-like_C"/>
</dbReference>
<evidence type="ECO:0000259" key="6">
    <source>
        <dbReference type="SMART" id="SM00833"/>
    </source>
</evidence>
<dbReference type="PANTHER" id="PTHR43603">
    <property type="entry name" value="COBW DOMAIN-CONTAINING PROTEIN DDB_G0274527"/>
    <property type="match status" value="1"/>
</dbReference>
<sequence>MSDNNKTIPVTVLCGYLGSGKTTLLNHILNHRGGMKVAVIVNDMSEINIDAGLIQNGAKLSRTEEKLVELSNGCICCTLRDDLLQEVQRLAVEGRFDYILIESTGISEPVPIAQTFTYADPETGIDLTAVAKLDCMVTVVDAYRFWHDFSSGETLLDRGQATGEEDTRDVVDLLIDQIETCDVLILNKCDLVGQEELNELEGVLRKLQPTAKLIRSEHGAVEPGEILNTGLFDFEKASMSAGWIKELEKEEHTPETEEYGIGSFVYRRRRPFHPERLADLMADWPEEIVRAKGLVWLATGQDLAASLSQAGPSIQFGPAGYWVASLPEEDRQAVFQEEPEVRRKWDPVWGDRLNEIVLIGMEMDRRQLEALLDRCLLTPEEMELDWSEFHNPLPWISAEDYAGIR</sequence>
<dbReference type="Pfam" id="PF02492">
    <property type="entry name" value="cobW"/>
    <property type="match status" value="1"/>
</dbReference>
<dbReference type="Gene3D" id="3.40.50.300">
    <property type="entry name" value="P-loop containing nucleotide triphosphate hydrolases"/>
    <property type="match status" value="1"/>
</dbReference>
<comment type="catalytic activity">
    <reaction evidence="5">
        <text>GTP + H2O = GDP + phosphate + H(+)</text>
        <dbReference type="Rhea" id="RHEA:19669"/>
        <dbReference type="ChEBI" id="CHEBI:15377"/>
        <dbReference type="ChEBI" id="CHEBI:15378"/>
        <dbReference type="ChEBI" id="CHEBI:37565"/>
        <dbReference type="ChEBI" id="CHEBI:43474"/>
        <dbReference type="ChEBI" id="CHEBI:58189"/>
    </reaction>
    <physiologicalReaction direction="left-to-right" evidence="5">
        <dbReference type="Rhea" id="RHEA:19670"/>
    </physiologicalReaction>
</comment>
<dbReference type="Pfam" id="PF07683">
    <property type="entry name" value="CobW_C"/>
    <property type="match status" value="1"/>
</dbReference>
<dbReference type="InterPro" id="IPR051927">
    <property type="entry name" value="Zn_Chap_cDPG_Synth"/>
</dbReference>
<dbReference type="Gene3D" id="3.30.1220.10">
    <property type="entry name" value="CobW-like, C-terminal domain"/>
    <property type="match status" value="1"/>
</dbReference>
<dbReference type="GO" id="GO:0016787">
    <property type="term" value="F:hydrolase activity"/>
    <property type="evidence" value="ECO:0007669"/>
    <property type="project" value="UniProtKB-KW"/>
</dbReference>
<evidence type="ECO:0000256" key="3">
    <source>
        <dbReference type="ARBA" id="ARBA00023186"/>
    </source>
</evidence>
<dbReference type="SMART" id="SM00833">
    <property type="entry name" value="CobW_C"/>
    <property type="match status" value="1"/>
</dbReference>
<dbReference type="CDD" id="cd03112">
    <property type="entry name" value="CobW-like"/>
    <property type="match status" value="1"/>
</dbReference>
<comment type="similarity">
    <text evidence="4">Belongs to the SIMIBI class G3E GTPase family. ZNG1 subfamily.</text>
</comment>
<keyword evidence="1" id="KW-0547">Nucleotide-binding</keyword>
<dbReference type="SUPFAM" id="SSF52540">
    <property type="entry name" value="P-loop containing nucleoside triphosphate hydrolases"/>
    <property type="match status" value="1"/>
</dbReference>
<accession>A0A5D0CYK7</accession>
<dbReference type="Proteomes" id="UP000325218">
    <property type="component" value="Unassembled WGS sequence"/>
</dbReference>
<evidence type="ECO:0000256" key="5">
    <source>
        <dbReference type="ARBA" id="ARBA00049117"/>
    </source>
</evidence>
<dbReference type="EMBL" id="VSDO01000001">
    <property type="protein sequence ID" value="TYA15112.1"/>
    <property type="molecule type" value="Genomic_DNA"/>
</dbReference>
<evidence type="ECO:0000313" key="7">
    <source>
        <dbReference type="EMBL" id="TYA15112.1"/>
    </source>
</evidence>
<dbReference type="GO" id="GO:0000166">
    <property type="term" value="F:nucleotide binding"/>
    <property type="evidence" value="ECO:0007669"/>
    <property type="project" value="UniProtKB-KW"/>
</dbReference>
<dbReference type="InterPro" id="IPR027417">
    <property type="entry name" value="P-loop_NTPase"/>
</dbReference>
<evidence type="ECO:0000313" key="8">
    <source>
        <dbReference type="Proteomes" id="UP000325218"/>
    </source>
</evidence>
<name>A0A5D0CYK7_9BACL</name>
<evidence type="ECO:0000256" key="2">
    <source>
        <dbReference type="ARBA" id="ARBA00022801"/>
    </source>
</evidence>
<organism evidence="7 8">
    <name type="scientific">Paenibacillus faecis</name>
    <dbReference type="NCBI Taxonomy" id="862114"/>
    <lineage>
        <taxon>Bacteria</taxon>
        <taxon>Bacillati</taxon>
        <taxon>Bacillota</taxon>
        <taxon>Bacilli</taxon>
        <taxon>Bacillales</taxon>
        <taxon>Paenibacillaceae</taxon>
        <taxon>Paenibacillus</taxon>
    </lineage>
</organism>
<dbReference type="PANTHER" id="PTHR43603:SF3">
    <property type="entry name" value="ZINC CHAPERONE YCIC"/>
    <property type="match status" value="1"/>
</dbReference>